<dbReference type="EMBL" id="JACNIG010000084">
    <property type="protein sequence ID" value="MBC8430801.1"/>
    <property type="molecule type" value="Genomic_DNA"/>
</dbReference>
<comment type="similarity">
    <text evidence="1 2">Belongs to the UPF0235 family.</text>
</comment>
<dbReference type="SUPFAM" id="SSF69786">
    <property type="entry name" value="YggU-like"/>
    <property type="match status" value="1"/>
</dbReference>
<name>A0A8J6NNZ0_9BACT</name>
<evidence type="ECO:0000313" key="3">
    <source>
        <dbReference type="EMBL" id="MBC8430801.1"/>
    </source>
</evidence>
<comment type="caution">
    <text evidence="3">The sequence shown here is derived from an EMBL/GenBank/DDBJ whole genome shotgun (WGS) entry which is preliminary data.</text>
</comment>
<dbReference type="InterPro" id="IPR036591">
    <property type="entry name" value="YggU-like_sf"/>
</dbReference>
<reference evidence="3 4" key="1">
    <citation type="submission" date="2020-08" db="EMBL/GenBank/DDBJ databases">
        <title>Bridging the membrane lipid divide: bacteria of the FCB group superphylum have the potential to synthesize archaeal ether lipids.</title>
        <authorList>
            <person name="Villanueva L."/>
            <person name="Von Meijenfeldt F.A.B."/>
            <person name="Westbye A.B."/>
            <person name="Yadav S."/>
            <person name="Hopmans E.C."/>
            <person name="Dutilh B.E."/>
            <person name="Sinninghe Damste J.S."/>
        </authorList>
    </citation>
    <scope>NUCLEOTIDE SEQUENCE [LARGE SCALE GENOMIC DNA]</scope>
    <source>
        <strain evidence="3">NIOZ-UU17</strain>
    </source>
</reference>
<evidence type="ECO:0000313" key="4">
    <source>
        <dbReference type="Proteomes" id="UP000605201"/>
    </source>
</evidence>
<evidence type="ECO:0000256" key="1">
    <source>
        <dbReference type="ARBA" id="ARBA00010364"/>
    </source>
</evidence>
<proteinExistence type="inferred from homology"/>
<gene>
    <name evidence="3" type="ORF">H8D96_02670</name>
</gene>
<organism evidence="3 4">
    <name type="scientific">Candidatus Desulfatibia vada</name>
    <dbReference type="NCBI Taxonomy" id="2841696"/>
    <lineage>
        <taxon>Bacteria</taxon>
        <taxon>Pseudomonadati</taxon>
        <taxon>Thermodesulfobacteriota</taxon>
        <taxon>Desulfobacteria</taxon>
        <taxon>Desulfobacterales</taxon>
        <taxon>Desulfobacterales incertae sedis</taxon>
        <taxon>Candidatus Desulfatibia</taxon>
    </lineage>
</organism>
<dbReference type="AlphaFoldDB" id="A0A8J6NNZ0"/>
<sequence length="108" mass="12082">MLDIQENSGGITFKVYIQPRSSKNMIAGLHGDALKIKLKAPPVDGAANQMCIEYLARCLKVPKSSLEIISGHTSRTKRLRIHYTSRKGPSQTEPEQLKHAILNLHYTK</sequence>
<dbReference type="NCBIfam" id="TIGR00251">
    <property type="entry name" value="DUF167 family protein"/>
    <property type="match status" value="1"/>
</dbReference>
<dbReference type="InterPro" id="IPR003746">
    <property type="entry name" value="DUF167"/>
</dbReference>
<dbReference type="PANTHER" id="PTHR13420:SF7">
    <property type="entry name" value="UPF0235 PROTEIN C15ORF40"/>
    <property type="match status" value="1"/>
</dbReference>
<dbReference type="PANTHER" id="PTHR13420">
    <property type="entry name" value="UPF0235 PROTEIN C15ORF40"/>
    <property type="match status" value="1"/>
</dbReference>
<protein>
    <recommendedName>
        <fullName evidence="2">UPF0235 protein H8D96_02670</fullName>
    </recommendedName>
</protein>
<accession>A0A8J6NNZ0</accession>
<dbReference type="SMART" id="SM01152">
    <property type="entry name" value="DUF167"/>
    <property type="match status" value="1"/>
</dbReference>
<dbReference type="Proteomes" id="UP000605201">
    <property type="component" value="Unassembled WGS sequence"/>
</dbReference>
<dbReference type="Gene3D" id="3.30.1200.10">
    <property type="entry name" value="YggU-like"/>
    <property type="match status" value="1"/>
</dbReference>
<dbReference type="GO" id="GO:0005737">
    <property type="term" value="C:cytoplasm"/>
    <property type="evidence" value="ECO:0007669"/>
    <property type="project" value="TreeGrafter"/>
</dbReference>
<evidence type="ECO:0000256" key="2">
    <source>
        <dbReference type="HAMAP-Rule" id="MF_00634"/>
    </source>
</evidence>
<dbReference type="HAMAP" id="MF_00634">
    <property type="entry name" value="UPF0235"/>
    <property type="match status" value="1"/>
</dbReference>
<dbReference type="Pfam" id="PF02594">
    <property type="entry name" value="DUF167"/>
    <property type="match status" value="1"/>
</dbReference>